<name>A0ABR8A2H8_9CYAN</name>
<dbReference type="Proteomes" id="UP000658514">
    <property type="component" value="Unassembled WGS sequence"/>
</dbReference>
<protein>
    <submittedName>
        <fullName evidence="2">Uncharacterized protein</fullName>
    </submittedName>
</protein>
<evidence type="ECO:0000256" key="1">
    <source>
        <dbReference type="SAM" id="SignalP"/>
    </source>
</evidence>
<evidence type="ECO:0000313" key="3">
    <source>
        <dbReference type="Proteomes" id="UP000658514"/>
    </source>
</evidence>
<dbReference type="RefSeq" id="WP_190547494.1">
    <property type="nucleotide sequence ID" value="NZ_CAWPNO010000001.1"/>
</dbReference>
<feature type="chain" id="PRO_5045760095" evidence="1">
    <location>
        <begin position="24"/>
        <end position="197"/>
    </location>
</feature>
<proteinExistence type="predicted"/>
<accession>A0ABR8A2H8</accession>
<keyword evidence="1" id="KW-0732">Signal</keyword>
<sequence>MKKILFAASLFSLITLSAAPAFGQLVTSGTSTVTGSRFVSPSISNNAGMTSFRFGFTNGDHHIKGITALKSTSGVAVNFQDNDGNDPYKFTLRYNSLGSNVRTASFKNNEYCSGGTCTAKLPLSCDDQHIFVLTGFAFKYEKDDHQIRKIAVRRIADELEVTFGDDGQKIPYNWSAQYAIIPRANVKAATRVRTLIY</sequence>
<reference evidence="2 3" key="1">
    <citation type="journal article" date="2020" name="ISME J.">
        <title>Comparative genomics reveals insights into cyanobacterial evolution and habitat adaptation.</title>
        <authorList>
            <person name="Chen M.Y."/>
            <person name="Teng W.K."/>
            <person name="Zhao L."/>
            <person name="Hu C.X."/>
            <person name="Zhou Y.K."/>
            <person name="Han B.P."/>
            <person name="Song L.R."/>
            <person name="Shu W.S."/>
        </authorList>
    </citation>
    <scope>NUCLEOTIDE SEQUENCE [LARGE SCALE GENOMIC DNA]</scope>
    <source>
        <strain evidence="2 3">FACHB-288</strain>
    </source>
</reference>
<keyword evidence="3" id="KW-1185">Reference proteome</keyword>
<evidence type="ECO:0000313" key="2">
    <source>
        <dbReference type="EMBL" id="MBD2194117.1"/>
    </source>
</evidence>
<feature type="signal peptide" evidence="1">
    <location>
        <begin position="1"/>
        <end position="23"/>
    </location>
</feature>
<gene>
    <name evidence="2" type="ORF">H6G24_01215</name>
</gene>
<comment type="caution">
    <text evidence="2">The sequence shown here is derived from an EMBL/GenBank/DDBJ whole genome shotgun (WGS) entry which is preliminary data.</text>
</comment>
<organism evidence="2 3">
    <name type="scientific">Calothrix parietina FACHB-288</name>
    <dbReference type="NCBI Taxonomy" id="2692896"/>
    <lineage>
        <taxon>Bacteria</taxon>
        <taxon>Bacillati</taxon>
        <taxon>Cyanobacteriota</taxon>
        <taxon>Cyanophyceae</taxon>
        <taxon>Nostocales</taxon>
        <taxon>Calotrichaceae</taxon>
        <taxon>Calothrix</taxon>
    </lineage>
</organism>
<dbReference type="EMBL" id="JACJQH010000001">
    <property type="protein sequence ID" value="MBD2194117.1"/>
    <property type="molecule type" value="Genomic_DNA"/>
</dbReference>